<dbReference type="Proteomes" id="UP000789920">
    <property type="component" value="Unassembled WGS sequence"/>
</dbReference>
<sequence length="107" mass="12797">MPCRSLSGNVRCARRNGNNAIYEALEVVQNENGQRRIQSLETELKELRANAVTRVQDGWMLEQQYTRLLEERNRLRARLANDEEELKRLRAEERRKERNNNNRNRMS</sequence>
<keyword evidence="2" id="KW-1185">Reference proteome</keyword>
<name>A0ACA9SH76_9GLOM</name>
<reference evidence="1" key="1">
    <citation type="submission" date="2021-06" db="EMBL/GenBank/DDBJ databases">
        <authorList>
            <person name="Kallberg Y."/>
            <person name="Tangrot J."/>
            <person name="Rosling A."/>
        </authorList>
    </citation>
    <scope>NUCLEOTIDE SEQUENCE</scope>
    <source>
        <strain evidence="1">MA461A</strain>
    </source>
</reference>
<evidence type="ECO:0000313" key="2">
    <source>
        <dbReference type="Proteomes" id="UP000789920"/>
    </source>
</evidence>
<feature type="non-terminal residue" evidence="1">
    <location>
        <position position="107"/>
    </location>
</feature>
<organism evidence="1 2">
    <name type="scientific">Racocetra persica</name>
    <dbReference type="NCBI Taxonomy" id="160502"/>
    <lineage>
        <taxon>Eukaryota</taxon>
        <taxon>Fungi</taxon>
        <taxon>Fungi incertae sedis</taxon>
        <taxon>Mucoromycota</taxon>
        <taxon>Glomeromycotina</taxon>
        <taxon>Glomeromycetes</taxon>
        <taxon>Diversisporales</taxon>
        <taxon>Gigasporaceae</taxon>
        <taxon>Racocetra</taxon>
    </lineage>
</organism>
<evidence type="ECO:0000313" key="1">
    <source>
        <dbReference type="EMBL" id="CAG8836571.1"/>
    </source>
</evidence>
<gene>
    <name evidence="1" type="ORF">RPERSI_LOCUS29981</name>
</gene>
<protein>
    <submittedName>
        <fullName evidence="1">22346_t:CDS:1</fullName>
    </submittedName>
</protein>
<accession>A0ACA9SH76</accession>
<comment type="caution">
    <text evidence="1">The sequence shown here is derived from an EMBL/GenBank/DDBJ whole genome shotgun (WGS) entry which is preliminary data.</text>
</comment>
<proteinExistence type="predicted"/>
<dbReference type="EMBL" id="CAJVQC010115131">
    <property type="protein sequence ID" value="CAG8836571.1"/>
    <property type="molecule type" value="Genomic_DNA"/>
</dbReference>